<keyword evidence="2" id="KW-0418">Kinase</keyword>
<dbReference type="InterPro" id="IPR003594">
    <property type="entry name" value="HATPase_dom"/>
</dbReference>
<keyword evidence="3" id="KW-0902">Two-component regulatory system</keyword>
<dbReference type="SMART" id="SM01080">
    <property type="entry name" value="CHASE2"/>
    <property type="match status" value="1"/>
</dbReference>
<dbReference type="SUPFAM" id="SSF55874">
    <property type="entry name" value="ATPase domain of HSP90 chaperone/DNA topoisomerase II/histidine kinase"/>
    <property type="match status" value="1"/>
</dbReference>
<sequence length="633" mass="70620">MKLIEDWFLNIQSGFIPKLSIVGILAVARLLGLLQPMEWKVWDVIMRGRPAEIPDQRITIVTITEDDIQQSLNYPIPDHALAELIEVIQTYDPRVIGLDIFRNFPVGEGYEMLAETFASSENLIGINKVTGKSVAAPKSLPLERVGFADIVADADGIIRRSILGGPDSEGKFQYSFAVRVSEAYLAQEDFFLENGIHDSRTMRFGDAEVPRFHSSTGGYAWTNDAGIQTLLHFRAGKTPFATVTYGDLLADNVAPDVLRDRVVLVGYQAESAKDLVTVAALPGVNPSEVPGIVLQAHAISQIVSATLDNRAFLRTLPSSVEYILLVLAGSVGLSLAASRLKPYMHTLVVIIGSGGLGLIFYAAILTGWWLPLVPVGAAFAVTAVVMYPVYQMQAQLESELGQREQLINWTFGTIHNGPLQTLARLLKEWPDNSHTPDYEKNELKELNIELRALYDMMRQEMLMPEGQLALSQQRVINLDMPLIELLDEVYRTTARRRQDFFGGLLHITDFQDIEDSFLAPRQKRELGRFLEEALLNVCKYATGTTRLKITCRPEGSDNIIRVVDNGQGNAVSSDREGYGTQQAKQLARKLGGKFNRSAVIPKGTQCELRWPINKQRWPSWASLRWFKPRTLII</sequence>
<accession>A0A929FAQ1</accession>
<reference evidence="6" key="1">
    <citation type="submission" date="2020-10" db="EMBL/GenBank/DDBJ databases">
        <authorList>
            <person name="Castelo-Branco R."/>
            <person name="Eusebio N."/>
            <person name="Adriana R."/>
            <person name="Vieira A."/>
            <person name="Brugerolle De Fraissinette N."/>
            <person name="Rezende De Castro R."/>
            <person name="Schneider M.P."/>
            <person name="Vasconcelos V."/>
            <person name="Leao P.N."/>
        </authorList>
    </citation>
    <scope>NUCLEOTIDE SEQUENCE</scope>
    <source>
        <strain evidence="6">LEGE 11479</strain>
    </source>
</reference>
<proteinExistence type="predicted"/>
<name>A0A929FAQ1_LEPEC</name>
<dbReference type="RefSeq" id="WP_193994312.1">
    <property type="nucleotide sequence ID" value="NZ_JADEXP010000162.1"/>
</dbReference>
<gene>
    <name evidence="6" type="ORF">IQ260_17060</name>
</gene>
<dbReference type="GO" id="GO:0000160">
    <property type="term" value="P:phosphorelay signal transduction system"/>
    <property type="evidence" value="ECO:0007669"/>
    <property type="project" value="UniProtKB-KW"/>
</dbReference>
<feature type="domain" description="CHASE2" evidence="5">
    <location>
        <begin position="34"/>
        <end position="335"/>
    </location>
</feature>
<dbReference type="EMBL" id="JADEXP010000162">
    <property type="protein sequence ID" value="MBE9068364.1"/>
    <property type="molecule type" value="Genomic_DNA"/>
</dbReference>
<protein>
    <submittedName>
        <fullName evidence="6">CHASE2 domain-containing protein</fullName>
    </submittedName>
</protein>
<evidence type="ECO:0000313" key="6">
    <source>
        <dbReference type="EMBL" id="MBE9068364.1"/>
    </source>
</evidence>
<keyword evidence="7" id="KW-1185">Reference proteome</keyword>
<dbReference type="GO" id="GO:0016301">
    <property type="term" value="F:kinase activity"/>
    <property type="evidence" value="ECO:0007669"/>
    <property type="project" value="UniProtKB-KW"/>
</dbReference>
<dbReference type="Pfam" id="PF05226">
    <property type="entry name" value="CHASE2"/>
    <property type="match status" value="1"/>
</dbReference>
<organism evidence="6 7">
    <name type="scientific">Leptolyngbya cf. ectocarpi LEGE 11479</name>
    <dbReference type="NCBI Taxonomy" id="1828722"/>
    <lineage>
        <taxon>Bacteria</taxon>
        <taxon>Bacillati</taxon>
        <taxon>Cyanobacteriota</taxon>
        <taxon>Cyanophyceae</taxon>
        <taxon>Leptolyngbyales</taxon>
        <taxon>Leptolyngbyaceae</taxon>
        <taxon>Leptolyngbya group</taxon>
        <taxon>Leptolyngbya</taxon>
    </lineage>
</organism>
<evidence type="ECO:0000256" key="1">
    <source>
        <dbReference type="ARBA" id="ARBA00022679"/>
    </source>
</evidence>
<feature type="transmembrane region" description="Helical" evidence="4">
    <location>
        <begin position="320"/>
        <end position="337"/>
    </location>
</feature>
<keyword evidence="4" id="KW-1133">Transmembrane helix</keyword>
<dbReference type="AlphaFoldDB" id="A0A929FAQ1"/>
<dbReference type="Gene3D" id="3.30.565.10">
    <property type="entry name" value="Histidine kinase-like ATPase, C-terminal domain"/>
    <property type="match status" value="1"/>
</dbReference>
<dbReference type="InterPro" id="IPR007890">
    <property type="entry name" value="CHASE2"/>
</dbReference>
<evidence type="ECO:0000256" key="2">
    <source>
        <dbReference type="ARBA" id="ARBA00022777"/>
    </source>
</evidence>
<evidence type="ECO:0000256" key="3">
    <source>
        <dbReference type="ARBA" id="ARBA00023012"/>
    </source>
</evidence>
<dbReference type="Pfam" id="PF02518">
    <property type="entry name" value="HATPase_c"/>
    <property type="match status" value="1"/>
</dbReference>
<keyword evidence="4" id="KW-0472">Membrane</keyword>
<dbReference type="InterPro" id="IPR050482">
    <property type="entry name" value="Sensor_HK_TwoCompSys"/>
</dbReference>
<dbReference type="InterPro" id="IPR036890">
    <property type="entry name" value="HATPase_C_sf"/>
</dbReference>
<keyword evidence="1" id="KW-0808">Transferase</keyword>
<evidence type="ECO:0000259" key="5">
    <source>
        <dbReference type="SMART" id="SM01080"/>
    </source>
</evidence>
<evidence type="ECO:0000256" key="4">
    <source>
        <dbReference type="SAM" id="Phobius"/>
    </source>
</evidence>
<comment type="caution">
    <text evidence="6">The sequence shown here is derived from an EMBL/GenBank/DDBJ whole genome shotgun (WGS) entry which is preliminary data.</text>
</comment>
<dbReference type="PANTHER" id="PTHR24421">
    <property type="entry name" value="NITRATE/NITRITE SENSOR PROTEIN NARX-RELATED"/>
    <property type="match status" value="1"/>
</dbReference>
<evidence type="ECO:0000313" key="7">
    <source>
        <dbReference type="Proteomes" id="UP000615026"/>
    </source>
</evidence>
<keyword evidence="4" id="KW-0812">Transmembrane</keyword>
<feature type="transmembrane region" description="Helical" evidence="4">
    <location>
        <begin position="343"/>
        <end position="361"/>
    </location>
</feature>
<dbReference type="Proteomes" id="UP000615026">
    <property type="component" value="Unassembled WGS sequence"/>
</dbReference>